<feature type="compositionally biased region" description="Polar residues" evidence="2">
    <location>
        <begin position="689"/>
        <end position="701"/>
    </location>
</feature>
<evidence type="ECO:0000256" key="1">
    <source>
        <dbReference type="SAM" id="Coils"/>
    </source>
</evidence>
<dbReference type="OrthoDB" id="10258692at2759"/>
<organism evidence="7 8">
    <name type="scientific">Cryomyces minteri</name>
    <dbReference type="NCBI Taxonomy" id="331657"/>
    <lineage>
        <taxon>Eukaryota</taxon>
        <taxon>Fungi</taxon>
        <taxon>Dikarya</taxon>
        <taxon>Ascomycota</taxon>
        <taxon>Pezizomycotina</taxon>
        <taxon>Dothideomycetes</taxon>
        <taxon>Dothideomycetes incertae sedis</taxon>
        <taxon>Cryomyces</taxon>
    </lineage>
</organism>
<feature type="domain" description="SANT" evidence="5">
    <location>
        <begin position="888"/>
        <end position="939"/>
    </location>
</feature>
<reference evidence="7 8" key="1">
    <citation type="submission" date="2017-03" db="EMBL/GenBank/DDBJ databases">
        <title>Genomes of endolithic fungi from Antarctica.</title>
        <authorList>
            <person name="Coleine C."/>
            <person name="Masonjones S."/>
            <person name="Stajich J.E."/>
        </authorList>
    </citation>
    <scope>NUCLEOTIDE SEQUENCE [LARGE SCALE GENOMIC DNA]</scope>
    <source>
        <strain evidence="7 8">CCFEE 5187</strain>
    </source>
</reference>
<dbReference type="CDD" id="cd00167">
    <property type="entry name" value="SANT"/>
    <property type="match status" value="2"/>
</dbReference>
<keyword evidence="8" id="KW-1185">Reference proteome</keyword>
<keyword evidence="1" id="KW-0175">Coiled coil</keyword>
<evidence type="ECO:0000259" key="5">
    <source>
        <dbReference type="PROSITE" id="PS51293"/>
    </source>
</evidence>
<dbReference type="PROSITE" id="PS51293">
    <property type="entry name" value="SANT"/>
    <property type="match status" value="1"/>
</dbReference>
<feature type="compositionally biased region" description="Low complexity" evidence="2">
    <location>
        <begin position="1318"/>
        <end position="1327"/>
    </location>
</feature>
<feature type="compositionally biased region" description="Low complexity" evidence="2">
    <location>
        <begin position="1270"/>
        <end position="1281"/>
    </location>
</feature>
<feature type="domain" description="Myb-like" evidence="4">
    <location>
        <begin position="892"/>
        <end position="931"/>
    </location>
</feature>
<proteinExistence type="predicted"/>
<comment type="caution">
    <text evidence="7">The sequence shown here is derived from an EMBL/GenBank/DDBJ whole genome shotgun (WGS) entry which is preliminary data.</text>
</comment>
<feature type="domain" description="HTH myb-type" evidence="6">
    <location>
        <begin position="892"/>
        <end position="939"/>
    </location>
</feature>
<dbReference type="GO" id="GO:0006357">
    <property type="term" value="P:regulation of transcription by RNA polymerase II"/>
    <property type="evidence" value="ECO:0007669"/>
    <property type="project" value="TreeGrafter"/>
</dbReference>
<protein>
    <recommendedName>
        <fullName evidence="9">SANT domain-containing protein</fullName>
    </recommendedName>
</protein>
<feature type="compositionally biased region" description="Polar residues" evidence="2">
    <location>
        <begin position="204"/>
        <end position="219"/>
    </location>
</feature>
<dbReference type="InterPro" id="IPR017884">
    <property type="entry name" value="SANT_dom"/>
</dbReference>
<accession>A0A4U0WX94</accession>
<feature type="coiled-coil region" evidence="1">
    <location>
        <begin position="819"/>
        <end position="851"/>
    </location>
</feature>
<dbReference type="PANTHER" id="PTHR13992:SF39">
    <property type="entry name" value="SMRTER, ISOFORM G"/>
    <property type="match status" value="1"/>
</dbReference>
<name>A0A4U0WX94_9PEZI</name>
<dbReference type="GO" id="GO:0034967">
    <property type="term" value="C:Set3 complex"/>
    <property type="evidence" value="ECO:0007669"/>
    <property type="project" value="TreeGrafter"/>
</dbReference>
<dbReference type="EMBL" id="NAJN01001021">
    <property type="protein sequence ID" value="TKA66435.1"/>
    <property type="molecule type" value="Genomic_DNA"/>
</dbReference>
<dbReference type="SUPFAM" id="SSF46689">
    <property type="entry name" value="Homeodomain-like"/>
    <property type="match status" value="2"/>
</dbReference>
<feature type="chain" id="PRO_5020435685" description="SANT domain-containing protein" evidence="3">
    <location>
        <begin position="35"/>
        <end position="1401"/>
    </location>
</feature>
<dbReference type="SMART" id="SM00717">
    <property type="entry name" value="SANT"/>
    <property type="match status" value="2"/>
</dbReference>
<feature type="compositionally biased region" description="Acidic residues" evidence="2">
    <location>
        <begin position="676"/>
        <end position="688"/>
    </location>
</feature>
<feature type="region of interest" description="Disordered" evidence="2">
    <location>
        <begin position="1219"/>
        <end position="1401"/>
    </location>
</feature>
<evidence type="ECO:0008006" key="9">
    <source>
        <dbReference type="Google" id="ProtNLM"/>
    </source>
</evidence>
<dbReference type="STRING" id="331657.A0A4U0WX94"/>
<evidence type="ECO:0000256" key="2">
    <source>
        <dbReference type="SAM" id="MobiDB-lite"/>
    </source>
</evidence>
<evidence type="ECO:0000313" key="7">
    <source>
        <dbReference type="EMBL" id="TKA66435.1"/>
    </source>
</evidence>
<dbReference type="InterPro" id="IPR017930">
    <property type="entry name" value="Myb_dom"/>
</dbReference>
<feature type="compositionally biased region" description="Low complexity" evidence="2">
    <location>
        <begin position="230"/>
        <end position="242"/>
    </location>
</feature>
<evidence type="ECO:0000256" key="3">
    <source>
        <dbReference type="SAM" id="SignalP"/>
    </source>
</evidence>
<dbReference type="InterPro" id="IPR001005">
    <property type="entry name" value="SANT/Myb"/>
</dbReference>
<dbReference type="Gene3D" id="1.10.10.60">
    <property type="entry name" value="Homeodomain-like"/>
    <property type="match status" value="2"/>
</dbReference>
<evidence type="ECO:0000313" key="8">
    <source>
        <dbReference type="Proteomes" id="UP000308768"/>
    </source>
</evidence>
<dbReference type="Pfam" id="PF00249">
    <property type="entry name" value="Myb_DNA-binding"/>
    <property type="match status" value="2"/>
</dbReference>
<dbReference type="PANTHER" id="PTHR13992">
    <property type="entry name" value="NUCLEAR RECEPTOR CO-REPRESSOR RELATED NCOR"/>
    <property type="match status" value="1"/>
</dbReference>
<evidence type="ECO:0000259" key="4">
    <source>
        <dbReference type="PROSITE" id="PS50090"/>
    </source>
</evidence>
<dbReference type="InterPro" id="IPR009057">
    <property type="entry name" value="Homeodomain-like_sf"/>
</dbReference>
<feature type="region of interest" description="Disordered" evidence="2">
    <location>
        <begin position="674"/>
        <end position="722"/>
    </location>
</feature>
<dbReference type="PROSITE" id="PS51294">
    <property type="entry name" value="HTH_MYB"/>
    <property type="match status" value="1"/>
</dbReference>
<sequence length="1401" mass="154097">MGRHRPDLTYPIPHLLAPYLLDVAVLVAVAVVETGTTVDVEGDPIQMSEISFDQEAGPQRRVGTRRRREMIERPAGEMTDALNGVRTTEDLTEKSASEKRIGLTAAIHATSADRPVAPEPPSREPPIVKKPPVTAQATAIKESRREADKPNLYAGRLEATRERYAPRPSSPPPQAPQVPAFGSAPSYNGPTSNVWKAPAEHKPLQSNATLPIGPTSNAWKSAAEDRLVGQSSSTTLSASQPSPYAPKPPPVAPKAQLLSAAPTGPKASRFLDRPFPTEARDSTSFKTNDTATRDMLRFPRSTTPVKPPTEVAIDSQRFPSARQELKYTPPTQPRAVPTGPQAGSRPSSSSSQFYGNALLHNVGQARASSPPVSAPAGPRMPNISNISPQSLGANIPTGPKGARATPIAPRPLDRGPPVAPRIRGGPDSIANANRAPVVAPAQSGLSIPPRASAWNQWIRPGAPSYRDSIIPVKRDSTGQDKERQINTVDEVIKNDDTFTTGHSSVLAQSQAMSKVDSVNLVKDGSDEQRSVGGDEFRFDTSVERSGEGHAPSMKTLITSDATMTDLPSAVLGSPQLLGGSSDEDDGMDLDEEDFAVGETRYVHEKARLESQMVDLSSRHLRATTPLLQIARLSTIKHQPLPSSSPVAKHDLPLSAAEAPFSDDSDHAGVLKVKAEETEDVEMADENESENMSPERQPSPLTISLPYLSKGPPTPLSDREAKHESLARNEILKDAVVAHLVHQRNMEDAAREAIRCEYVELYKPWKKYAIRLDKENEELQKLKRQKSTEPGPPLEIVALAAPAIAAEGRRAHRFNSEYDYQLAITESKEMEKEAQAKREREAKKARADLEKEAVIPEVLEGQQQKRRLFRDTNQLRPPQQLTSVYAFEPSADNFTLEEHRVLIQNFKEYPKKWGKIAQALPGRTYKDCINHYYATKWDQEFKESKTRKGKGKGTRGRTAKTGPRSNPKALISGLPERPETHDGAADSNAQIAALEGGNGRPRRAAAPTFNYGEKDVESKQATPAPTATKGMGVAMRSNNNNGGGPEKPGKRPRGPPREKTQKKGRNHTLAAAPIASPPKTDRERQDRLQDWGVENAAQFRTWEDSNSLAALQTGHGGPTIERSMPHPVDNTLRPASAHDGSERSRQGGLSSLQRAGASSYWSVPEQNDFGKFVAYFGTDWGAIASYMGTKTPTMVKNHFQRLAESGNRIDLTEDAAAADAKKLRGDDMGPPPVPTQIVKRRYDNFQPAVPRPLAPSTDVMEVDDPPPPQLPQTHQAQVQAQAQHDHHRYNSQQHDPHYSARSASFSHREQQEAPLSDIQLAQQQQQQREQNRQQEAHWREGQLLVMREEETRRAEIRRQQQHQQQQQRMYGRNDTRTPPQYGGLYGPPQPQGQGRRYDDRRP</sequence>
<evidence type="ECO:0000259" key="6">
    <source>
        <dbReference type="PROSITE" id="PS51294"/>
    </source>
</evidence>
<feature type="signal peptide" evidence="3">
    <location>
        <begin position="1"/>
        <end position="34"/>
    </location>
</feature>
<dbReference type="Proteomes" id="UP000308768">
    <property type="component" value="Unassembled WGS sequence"/>
</dbReference>
<feature type="compositionally biased region" description="Polar residues" evidence="2">
    <location>
        <begin position="185"/>
        <end position="194"/>
    </location>
</feature>
<dbReference type="InterPro" id="IPR051571">
    <property type="entry name" value="N-CoR_corepressor"/>
</dbReference>
<feature type="region of interest" description="Disordered" evidence="2">
    <location>
        <begin position="1113"/>
        <end position="1150"/>
    </location>
</feature>
<feature type="compositionally biased region" description="Pro residues" evidence="2">
    <location>
        <begin position="243"/>
        <end position="252"/>
    </location>
</feature>
<gene>
    <name evidence="7" type="ORF">B0A49_09929</name>
</gene>
<feature type="region of interest" description="Disordered" evidence="2">
    <location>
        <begin position="941"/>
        <end position="1085"/>
    </location>
</feature>
<feature type="compositionally biased region" description="Basic residues" evidence="2">
    <location>
        <begin position="946"/>
        <end position="957"/>
    </location>
</feature>
<keyword evidence="3" id="KW-0732">Signal</keyword>
<feature type="region of interest" description="Disordered" evidence="2">
    <location>
        <begin position="108"/>
        <end position="353"/>
    </location>
</feature>
<feature type="compositionally biased region" description="Basic and acidic residues" evidence="2">
    <location>
        <begin position="1328"/>
        <end position="1357"/>
    </location>
</feature>
<dbReference type="PROSITE" id="PS50090">
    <property type="entry name" value="MYB_LIKE"/>
    <property type="match status" value="1"/>
</dbReference>